<evidence type="ECO:0000259" key="12">
    <source>
        <dbReference type="Pfam" id="PF00266"/>
    </source>
</evidence>
<dbReference type="GO" id="GO:0046872">
    <property type="term" value="F:metal ion binding"/>
    <property type="evidence" value="ECO:0007669"/>
    <property type="project" value="UniProtKB-KW"/>
</dbReference>
<dbReference type="OrthoDB" id="9808002at2"/>
<protein>
    <recommendedName>
        <fullName evidence="10">Cysteine desulfurase IscS</fullName>
        <ecNumber evidence="10">2.8.1.7</ecNumber>
    </recommendedName>
</protein>
<feature type="binding site" evidence="10">
    <location>
        <position position="153"/>
    </location>
    <ligand>
        <name>pyridoxal 5'-phosphate</name>
        <dbReference type="ChEBI" id="CHEBI:597326"/>
    </ligand>
</feature>
<dbReference type="FunFam" id="3.40.640.10:FF:000084">
    <property type="entry name" value="IscS-like cysteine desulfurase"/>
    <property type="match status" value="1"/>
</dbReference>
<feature type="binding site" evidence="10">
    <location>
        <position position="239"/>
    </location>
    <ligand>
        <name>pyridoxal 5'-phosphate</name>
        <dbReference type="ChEBI" id="CHEBI:597326"/>
    </ligand>
</feature>
<dbReference type="Gene3D" id="1.10.260.50">
    <property type="match status" value="1"/>
</dbReference>
<keyword evidence="3 10" id="KW-0963">Cytoplasm</keyword>
<organism evidence="13 14">
    <name type="scientific">Heliorestis convoluta</name>
    <dbReference type="NCBI Taxonomy" id="356322"/>
    <lineage>
        <taxon>Bacteria</taxon>
        <taxon>Bacillati</taxon>
        <taxon>Bacillota</taxon>
        <taxon>Clostridia</taxon>
        <taxon>Eubacteriales</taxon>
        <taxon>Heliobacteriaceae</taxon>
        <taxon>Heliorestis</taxon>
    </lineage>
</organism>
<keyword evidence="8 10" id="KW-0411">Iron-sulfur</keyword>
<dbReference type="KEGG" id="hcv:FTV88_0533"/>
<evidence type="ECO:0000256" key="6">
    <source>
        <dbReference type="ARBA" id="ARBA00022898"/>
    </source>
</evidence>
<dbReference type="Gene3D" id="3.40.640.10">
    <property type="entry name" value="Type I PLP-dependent aspartate aminotransferase-like (Major domain)"/>
    <property type="match status" value="1"/>
</dbReference>
<evidence type="ECO:0000256" key="5">
    <source>
        <dbReference type="ARBA" id="ARBA00022723"/>
    </source>
</evidence>
<dbReference type="InterPro" id="IPR020578">
    <property type="entry name" value="Aminotrans_V_PyrdxlP_BS"/>
</dbReference>
<keyword evidence="6 10" id="KW-0663">Pyridoxal phosphate</keyword>
<evidence type="ECO:0000256" key="8">
    <source>
        <dbReference type="ARBA" id="ARBA00023014"/>
    </source>
</evidence>
<name>A0A5Q2N0E2_9FIRM</name>
<dbReference type="EMBL" id="CP045875">
    <property type="protein sequence ID" value="QGG46712.1"/>
    <property type="molecule type" value="Genomic_DNA"/>
</dbReference>
<evidence type="ECO:0000256" key="4">
    <source>
        <dbReference type="ARBA" id="ARBA00022679"/>
    </source>
</evidence>
<dbReference type="GO" id="GO:0006520">
    <property type="term" value="P:amino acid metabolic process"/>
    <property type="evidence" value="ECO:0007669"/>
    <property type="project" value="InterPro"/>
</dbReference>
<dbReference type="GO" id="GO:0044571">
    <property type="term" value="P:[2Fe-2S] cluster assembly"/>
    <property type="evidence" value="ECO:0007669"/>
    <property type="project" value="UniProtKB-UniRule"/>
</dbReference>
<comment type="subcellular location">
    <subcellularLocation>
        <location evidence="10">Cytoplasm</location>
    </subcellularLocation>
</comment>
<dbReference type="Proteomes" id="UP000366051">
    <property type="component" value="Chromosome"/>
</dbReference>
<proteinExistence type="inferred from homology"/>
<evidence type="ECO:0000256" key="1">
    <source>
        <dbReference type="ARBA" id="ARBA00001933"/>
    </source>
</evidence>
<feature type="binding site" evidence="10">
    <location>
        <begin position="71"/>
        <end position="72"/>
    </location>
    <ligand>
        <name>pyridoxal 5'-phosphate</name>
        <dbReference type="ChEBI" id="CHEBI:597326"/>
    </ligand>
</feature>
<dbReference type="GO" id="GO:0031071">
    <property type="term" value="F:cysteine desulfurase activity"/>
    <property type="evidence" value="ECO:0007669"/>
    <property type="project" value="UniProtKB-UniRule"/>
</dbReference>
<dbReference type="InterPro" id="IPR016454">
    <property type="entry name" value="Cysteine_dSase"/>
</dbReference>
<dbReference type="InterPro" id="IPR015424">
    <property type="entry name" value="PyrdxlP-dep_Trfase"/>
</dbReference>
<accession>A0A5Q2N0E2</accession>
<dbReference type="EC" id="2.8.1.7" evidence="10"/>
<dbReference type="Pfam" id="PF00266">
    <property type="entry name" value="Aminotran_5"/>
    <property type="match status" value="1"/>
</dbReference>
<feature type="binding site" description="via persulfide group" evidence="10">
    <location>
        <position position="326"/>
    </location>
    <ligand>
        <name>[2Fe-2S] cluster</name>
        <dbReference type="ChEBI" id="CHEBI:190135"/>
        <note>ligand shared with IscU</note>
    </ligand>
</feature>
<dbReference type="SUPFAM" id="SSF53383">
    <property type="entry name" value="PLP-dependent transferases"/>
    <property type="match status" value="1"/>
</dbReference>
<feature type="domain" description="Aminotransferase class V" evidence="12">
    <location>
        <begin position="4"/>
        <end position="366"/>
    </location>
</feature>
<dbReference type="PROSITE" id="PS00595">
    <property type="entry name" value="AA_TRANSFER_CLASS_5"/>
    <property type="match status" value="1"/>
</dbReference>
<gene>
    <name evidence="13" type="primary">nifS</name>
    <name evidence="10" type="synonym">iscS</name>
    <name evidence="13" type="ORF">FTV88_0533</name>
</gene>
<dbReference type="AlphaFoldDB" id="A0A5Q2N0E2"/>
<reference evidence="14" key="1">
    <citation type="submission" date="2019-11" db="EMBL/GenBank/DDBJ databases">
        <title>Genome sequence of Heliorestis convoluta strain HH, an alkaliphilic and minimalistic phototrophic bacterium from a soda lake in Egypt.</title>
        <authorList>
            <person name="Dewey E.D."/>
            <person name="Stokes L.M."/>
            <person name="Burchell B.M."/>
            <person name="Shaffer K.N."/>
            <person name="Huntington A.M."/>
            <person name="Baker J.M."/>
            <person name="Nadendla S."/>
            <person name="Giglio M.G."/>
            <person name="Touchman J.W."/>
            <person name="Blankenship R.E."/>
            <person name="Madigan M.T."/>
            <person name="Sattley W.M."/>
        </authorList>
    </citation>
    <scope>NUCLEOTIDE SEQUENCE [LARGE SCALE GENOMIC DNA]</scope>
    <source>
        <strain evidence="14">HH</strain>
    </source>
</reference>
<feature type="binding site" evidence="10">
    <location>
        <position position="181"/>
    </location>
    <ligand>
        <name>pyridoxal 5'-phosphate</name>
        <dbReference type="ChEBI" id="CHEBI:597326"/>
    </ligand>
</feature>
<dbReference type="InterPro" id="IPR017772">
    <property type="entry name" value="Cys_deSase_NifS_bac/arc"/>
</dbReference>
<dbReference type="GO" id="GO:1990221">
    <property type="term" value="C:L-cysteine desulfurase complex"/>
    <property type="evidence" value="ECO:0007669"/>
    <property type="project" value="UniProtKB-ARBA"/>
</dbReference>
<sequence>MQPVYMDHGATTPVHPEVVEAMVKAMQANFGNPSSVHAFGRAAKALLEEARVSVAALMGASPEQIIFTSGGTEADNIAIFGAARGMRQKGKGNHIITSAVEHHAVLDACKALEKEGFEVTVLPVDEHGQVHVEELEKALRDDTILVTIMHANNEVGTIQPIKELARLTKARGAVFHTDAVQSFGKIPVDVNDLGVDLLSASAHKIYGPKGVGCLYVARGVKLTPIGYGGSQEKRRRPGTENLPGIVGFGKAAAIAAVEIEEEGTRLRRYRDRLIEGLTALPHVKLNGHPTNRLPQNVNVSFQFIEGESLLLMLDMKRIAASSGSACTSGSLDPSHVLLAMGLSHEIAHGSLRLTLGRGNTEEEIDYILNTLPEIVERLRAMSPLYEGKEVVMSCTQRR</sequence>
<comment type="subunit">
    <text evidence="10">Homodimer. Forms a heterotetramer with IscU, interacts with other sulfur acceptors.</text>
</comment>
<evidence type="ECO:0000256" key="7">
    <source>
        <dbReference type="ARBA" id="ARBA00023004"/>
    </source>
</evidence>
<dbReference type="GO" id="GO:0051537">
    <property type="term" value="F:2 iron, 2 sulfur cluster binding"/>
    <property type="evidence" value="ECO:0007669"/>
    <property type="project" value="UniProtKB-UniRule"/>
</dbReference>
<evidence type="ECO:0000256" key="2">
    <source>
        <dbReference type="ARBA" id="ARBA00006490"/>
    </source>
</evidence>
<dbReference type="HAMAP" id="MF_00331">
    <property type="entry name" value="Cys_desulf_IscS"/>
    <property type="match status" value="1"/>
</dbReference>
<dbReference type="PANTHER" id="PTHR11601:SF34">
    <property type="entry name" value="CYSTEINE DESULFURASE"/>
    <property type="match status" value="1"/>
</dbReference>
<evidence type="ECO:0000313" key="13">
    <source>
        <dbReference type="EMBL" id="QGG46712.1"/>
    </source>
</evidence>
<dbReference type="InterPro" id="IPR015421">
    <property type="entry name" value="PyrdxlP-dep_Trfase_major"/>
</dbReference>
<feature type="modified residue" description="N6-(pyridoxal phosphate)lysine" evidence="10">
    <location>
        <position position="204"/>
    </location>
</feature>
<keyword evidence="14" id="KW-1185">Reference proteome</keyword>
<keyword evidence="7 10" id="KW-0408">Iron</keyword>
<keyword evidence="4 10" id="KW-0808">Transferase</keyword>
<feature type="active site" description="Cysteine persulfide intermediate" evidence="10">
    <location>
        <position position="326"/>
    </location>
</feature>
<dbReference type="GO" id="GO:0030170">
    <property type="term" value="F:pyridoxal phosphate binding"/>
    <property type="evidence" value="ECO:0007669"/>
    <property type="project" value="UniProtKB-UniRule"/>
</dbReference>
<dbReference type="NCBIfam" id="NF002806">
    <property type="entry name" value="PRK02948.1"/>
    <property type="match status" value="1"/>
</dbReference>
<comment type="cofactor">
    <cofactor evidence="1 10 11">
        <name>pyridoxal 5'-phosphate</name>
        <dbReference type="ChEBI" id="CHEBI:597326"/>
    </cofactor>
</comment>
<dbReference type="InterPro" id="IPR000192">
    <property type="entry name" value="Aminotrans_V_dom"/>
</dbReference>
<evidence type="ECO:0000256" key="3">
    <source>
        <dbReference type="ARBA" id="ARBA00022490"/>
    </source>
</evidence>
<comment type="catalytic activity">
    <reaction evidence="9 10">
        <text>(sulfur carrier)-H + L-cysteine = (sulfur carrier)-SH + L-alanine</text>
        <dbReference type="Rhea" id="RHEA:43892"/>
        <dbReference type="Rhea" id="RHEA-COMP:14737"/>
        <dbReference type="Rhea" id="RHEA-COMP:14739"/>
        <dbReference type="ChEBI" id="CHEBI:29917"/>
        <dbReference type="ChEBI" id="CHEBI:35235"/>
        <dbReference type="ChEBI" id="CHEBI:57972"/>
        <dbReference type="ChEBI" id="CHEBI:64428"/>
        <dbReference type="EC" id="2.8.1.7"/>
    </reaction>
</comment>
<dbReference type="NCBIfam" id="TIGR03402">
    <property type="entry name" value="FeS_nifS"/>
    <property type="match status" value="1"/>
</dbReference>
<keyword evidence="5 10" id="KW-0479">Metal-binding</keyword>
<dbReference type="Gene3D" id="3.90.1150.10">
    <property type="entry name" value="Aspartate Aminotransferase, domain 1"/>
    <property type="match status" value="1"/>
</dbReference>
<dbReference type="PANTHER" id="PTHR11601">
    <property type="entry name" value="CYSTEINE DESULFURYLASE FAMILY MEMBER"/>
    <property type="match status" value="1"/>
</dbReference>
<evidence type="ECO:0000256" key="10">
    <source>
        <dbReference type="HAMAP-Rule" id="MF_00331"/>
    </source>
</evidence>
<comment type="pathway">
    <text evidence="10">Cofactor biosynthesis; iron-sulfur cluster biosynthesis.</text>
</comment>
<keyword evidence="10" id="KW-0001">2Fe-2S</keyword>
<dbReference type="InterPro" id="IPR015422">
    <property type="entry name" value="PyrdxlP-dep_Trfase_small"/>
</dbReference>
<evidence type="ECO:0000256" key="11">
    <source>
        <dbReference type="RuleBase" id="RU004504"/>
    </source>
</evidence>
<dbReference type="UniPathway" id="UPA00266"/>
<evidence type="ECO:0000313" key="14">
    <source>
        <dbReference type="Proteomes" id="UP000366051"/>
    </source>
</evidence>
<comment type="similarity">
    <text evidence="2 10">Belongs to the class-V pyridoxal-phosphate-dependent aminotransferase family. NifS/IscS subfamily.</text>
</comment>
<evidence type="ECO:0000256" key="9">
    <source>
        <dbReference type="ARBA" id="ARBA00050776"/>
    </source>
</evidence>
<dbReference type="InterPro" id="IPR010240">
    <property type="entry name" value="Cys_deSase_IscS"/>
</dbReference>
<feature type="binding site" evidence="10">
    <location>
        <begin position="201"/>
        <end position="203"/>
    </location>
    <ligand>
        <name>pyridoxal 5'-phosphate</name>
        <dbReference type="ChEBI" id="CHEBI:597326"/>
    </ligand>
</feature>
<dbReference type="RefSeq" id="WP_153724232.1">
    <property type="nucleotide sequence ID" value="NZ_CP045875.1"/>
</dbReference>
<dbReference type="PIRSF" id="PIRSF005572">
    <property type="entry name" value="NifS"/>
    <property type="match status" value="1"/>
</dbReference>
<comment type="function">
    <text evidence="10">Master enzyme that delivers sulfur to a number of partners involved in Fe-S cluster assembly, tRNA modification or cofactor biosynthesis. Catalyzes the removal of elemental sulfur atoms from cysteine to produce alanine. Functions as a sulfur delivery protein for Fe-S cluster synthesis onto IscU, an Fe-S scaffold assembly protein, as well as other S acceptor proteins.</text>
</comment>